<dbReference type="PANTHER" id="PTHR33938:SF15">
    <property type="entry name" value="FERULOYL ESTERASE B-RELATED"/>
    <property type="match status" value="1"/>
</dbReference>
<dbReference type="Gene3D" id="3.40.50.1820">
    <property type="entry name" value="alpha/beta hydrolase"/>
    <property type="match status" value="1"/>
</dbReference>
<dbReference type="RefSeq" id="WP_170168378.1">
    <property type="nucleotide sequence ID" value="NZ_QPJK01000013.1"/>
</dbReference>
<dbReference type="GO" id="GO:0046872">
    <property type="term" value="F:metal ion binding"/>
    <property type="evidence" value="ECO:0007669"/>
    <property type="project" value="UniProtKB-KW"/>
</dbReference>
<protein>
    <submittedName>
        <fullName evidence="8">Feruloyl esterase</fullName>
    </submittedName>
</protein>
<evidence type="ECO:0000256" key="1">
    <source>
        <dbReference type="ARBA" id="ARBA00006249"/>
    </source>
</evidence>
<evidence type="ECO:0000256" key="5">
    <source>
        <dbReference type="ARBA" id="ARBA00022801"/>
    </source>
</evidence>
<evidence type="ECO:0000256" key="2">
    <source>
        <dbReference type="ARBA" id="ARBA00022487"/>
    </source>
</evidence>
<keyword evidence="3" id="KW-0479">Metal-binding</keyword>
<name>A0A368XBA9_9BURK</name>
<evidence type="ECO:0000256" key="6">
    <source>
        <dbReference type="ARBA" id="ARBA00022837"/>
    </source>
</evidence>
<organism evidence="8 9">
    <name type="scientific">Pseudorhodoferax soli</name>
    <dbReference type="NCBI Taxonomy" id="545864"/>
    <lineage>
        <taxon>Bacteria</taxon>
        <taxon>Pseudomonadati</taxon>
        <taxon>Pseudomonadota</taxon>
        <taxon>Betaproteobacteria</taxon>
        <taxon>Burkholderiales</taxon>
        <taxon>Comamonadaceae</taxon>
    </lineage>
</organism>
<sequence length="582" mass="60528">MQAHQGPSPRWKHAGHAALATATIGLIAACGGGGDDDTAAPPPAAAPLAIKTCEGLQGQSVAAAEIGLPSGGATITSATRAAAVAPYADAEGEHLLTTPARCLVLGQIASVDPAAPPVNFAINLPLENWNRRALQSGGGGLGGAVVTAPGQKASGRFDPMPVDAPYPITLGYVTFGSDGGHSGSADYAFTRSDEAMRNWASEHLKKTRDVALAVVRRAYGEAAQKVFFSGESAGGREALMVAQKYPNDYDGVIATSPVIQWNGIHLFDNRLRDRLATGFLDAAAIRLVADRTRASCDLADGLADGVVAQYLACSNDVATLRCPDGNTGTGCLSDAQIASVNALREPAELGVTLANGSSRFPGYAVTGDEDGTGFQWPFYPVGSVAPSLDLPPGRGNEAGRGAVLNFATYWIRHAIVQDDSFNPYGFDPAPYAARIQYLSRLFDATNPDLAAFSARGGRLIVVHPSADNAAPLTMSGQYYRSVVATMGQEAADRAMRLYVGPGGSHNVGGVTQIDALTLLENWVLKGEAPPDAPVAYYKSVADASTIRAMPACRYPAYPRYVGGDQKLAASFTCTTRSDPLGG</sequence>
<accession>A0A368XBA9</accession>
<dbReference type="Proteomes" id="UP000252884">
    <property type="component" value="Unassembled WGS sequence"/>
</dbReference>
<keyword evidence="6" id="KW-0106">Calcium</keyword>
<dbReference type="EMBL" id="QPJK01000013">
    <property type="protein sequence ID" value="RCW65240.1"/>
    <property type="molecule type" value="Genomic_DNA"/>
</dbReference>
<keyword evidence="2" id="KW-0719">Serine esterase</keyword>
<dbReference type="PANTHER" id="PTHR33938">
    <property type="entry name" value="FERULOYL ESTERASE B-RELATED"/>
    <property type="match status" value="1"/>
</dbReference>
<keyword evidence="9" id="KW-1185">Reference proteome</keyword>
<dbReference type="Pfam" id="PF07519">
    <property type="entry name" value="Tannase"/>
    <property type="match status" value="1"/>
</dbReference>
<evidence type="ECO:0000256" key="4">
    <source>
        <dbReference type="ARBA" id="ARBA00022729"/>
    </source>
</evidence>
<comment type="similarity">
    <text evidence="1">Belongs to the tannase family.</text>
</comment>
<keyword evidence="7" id="KW-1015">Disulfide bond</keyword>
<proteinExistence type="inferred from homology"/>
<reference evidence="8 9" key="1">
    <citation type="submission" date="2018-07" db="EMBL/GenBank/DDBJ databases">
        <title>Genomic Encyclopedia of Type Strains, Phase IV (KMG-IV): sequencing the most valuable type-strain genomes for metagenomic binning, comparative biology and taxonomic classification.</title>
        <authorList>
            <person name="Goeker M."/>
        </authorList>
    </citation>
    <scope>NUCLEOTIDE SEQUENCE [LARGE SCALE GENOMIC DNA]</scope>
    <source>
        <strain evidence="8 9">DSM 21634</strain>
    </source>
</reference>
<dbReference type="InterPro" id="IPR029058">
    <property type="entry name" value="AB_hydrolase_fold"/>
</dbReference>
<dbReference type="AlphaFoldDB" id="A0A368XBA9"/>
<evidence type="ECO:0000313" key="9">
    <source>
        <dbReference type="Proteomes" id="UP000252884"/>
    </source>
</evidence>
<evidence type="ECO:0000256" key="7">
    <source>
        <dbReference type="ARBA" id="ARBA00023157"/>
    </source>
</evidence>
<evidence type="ECO:0000256" key="3">
    <source>
        <dbReference type="ARBA" id="ARBA00022723"/>
    </source>
</evidence>
<comment type="caution">
    <text evidence="8">The sequence shown here is derived from an EMBL/GenBank/DDBJ whole genome shotgun (WGS) entry which is preliminary data.</text>
</comment>
<evidence type="ECO:0000313" key="8">
    <source>
        <dbReference type="EMBL" id="RCW65240.1"/>
    </source>
</evidence>
<gene>
    <name evidence="8" type="ORF">DES41_113164</name>
</gene>
<dbReference type="GO" id="GO:0052689">
    <property type="term" value="F:carboxylic ester hydrolase activity"/>
    <property type="evidence" value="ECO:0007669"/>
    <property type="project" value="UniProtKB-KW"/>
</dbReference>
<dbReference type="InterPro" id="IPR011118">
    <property type="entry name" value="Tannase/feruloyl_esterase"/>
</dbReference>
<keyword evidence="5" id="KW-0378">Hydrolase</keyword>
<dbReference type="SUPFAM" id="SSF53474">
    <property type="entry name" value="alpha/beta-Hydrolases"/>
    <property type="match status" value="1"/>
</dbReference>
<keyword evidence="4" id="KW-0732">Signal</keyword>